<accession>A0A8T0HZV1</accession>
<proteinExistence type="predicted"/>
<dbReference type="Proteomes" id="UP000822688">
    <property type="component" value="Chromosome 5"/>
</dbReference>
<dbReference type="EMBL" id="CM026425">
    <property type="protein sequence ID" value="KAG0576307.1"/>
    <property type="molecule type" value="Genomic_DNA"/>
</dbReference>
<comment type="caution">
    <text evidence="2">The sequence shown here is derived from an EMBL/GenBank/DDBJ whole genome shotgun (WGS) entry which is preliminary data.</text>
</comment>
<reference evidence="2" key="1">
    <citation type="submission" date="2020-06" db="EMBL/GenBank/DDBJ databases">
        <title>WGS assembly of Ceratodon purpureus strain R40.</title>
        <authorList>
            <person name="Carey S.B."/>
            <person name="Jenkins J."/>
            <person name="Shu S."/>
            <person name="Lovell J.T."/>
            <person name="Sreedasyam A."/>
            <person name="Maumus F."/>
            <person name="Tiley G.P."/>
            <person name="Fernandez-Pozo N."/>
            <person name="Barry K."/>
            <person name="Chen C."/>
            <person name="Wang M."/>
            <person name="Lipzen A."/>
            <person name="Daum C."/>
            <person name="Saski C.A."/>
            <person name="Payton A.C."/>
            <person name="Mcbreen J.C."/>
            <person name="Conrad R.E."/>
            <person name="Kollar L.M."/>
            <person name="Olsson S."/>
            <person name="Huttunen S."/>
            <person name="Landis J.B."/>
            <person name="Wickett N.J."/>
            <person name="Johnson M.G."/>
            <person name="Rensing S.A."/>
            <person name="Grimwood J."/>
            <person name="Schmutz J."/>
            <person name="Mcdaniel S.F."/>
        </authorList>
    </citation>
    <scope>NUCLEOTIDE SEQUENCE</scope>
    <source>
        <strain evidence="2">R40</strain>
    </source>
</reference>
<gene>
    <name evidence="2" type="ORF">KC19_5G070600</name>
</gene>
<organism evidence="2 3">
    <name type="scientific">Ceratodon purpureus</name>
    <name type="common">Fire moss</name>
    <name type="synonym">Dicranum purpureum</name>
    <dbReference type="NCBI Taxonomy" id="3225"/>
    <lineage>
        <taxon>Eukaryota</taxon>
        <taxon>Viridiplantae</taxon>
        <taxon>Streptophyta</taxon>
        <taxon>Embryophyta</taxon>
        <taxon>Bryophyta</taxon>
        <taxon>Bryophytina</taxon>
        <taxon>Bryopsida</taxon>
        <taxon>Dicranidae</taxon>
        <taxon>Pseudoditrichales</taxon>
        <taxon>Ditrichaceae</taxon>
        <taxon>Ceratodon</taxon>
    </lineage>
</organism>
<dbReference type="AlphaFoldDB" id="A0A8T0HZV1"/>
<keyword evidence="3" id="KW-1185">Reference proteome</keyword>
<sequence length="133" mass="14818">MTAATAVPPWSGTGPFISPNSFLPFPSLPLPWIFLTQVRVYRVPSPLRLLITSRDGRHLDCTIIGVPGYLRIISSQLSSMPHLTRIIPPQHFTSQILKKYHFMSSGAKNLKREKKPSHERSDPVTDCVSGLNA</sequence>
<evidence type="ECO:0000313" key="2">
    <source>
        <dbReference type="EMBL" id="KAG0576307.1"/>
    </source>
</evidence>
<feature type="region of interest" description="Disordered" evidence="1">
    <location>
        <begin position="109"/>
        <end position="133"/>
    </location>
</feature>
<name>A0A8T0HZV1_CERPU</name>
<protein>
    <submittedName>
        <fullName evidence="2">Uncharacterized protein</fullName>
    </submittedName>
</protein>
<evidence type="ECO:0000256" key="1">
    <source>
        <dbReference type="SAM" id="MobiDB-lite"/>
    </source>
</evidence>
<evidence type="ECO:0000313" key="3">
    <source>
        <dbReference type="Proteomes" id="UP000822688"/>
    </source>
</evidence>